<keyword evidence="2" id="KW-0131">Cell cycle</keyword>
<dbReference type="GO" id="GO:0051301">
    <property type="term" value="P:cell division"/>
    <property type="evidence" value="ECO:0007669"/>
    <property type="project" value="UniProtKB-KW"/>
</dbReference>
<dbReference type="OrthoDB" id="6626448at2"/>
<feature type="region of interest" description="Disordered" evidence="1">
    <location>
        <begin position="39"/>
        <end position="58"/>
    </location>
</feature>
<evidence type="ECO:0000256" key="1">
    <source>
        <dbReference type="SAM" id="MobiDB-lite"/>
    </source>
</evidence>
<organism evidence="2 3">
    <name type="scientific">Atlantibacter subterraneus</name>
    <dbReference type="NCBI Taxonomy" id="255519"/>
    <lineage>
        <taxon>Bacteria</taxon>
        <taxon>Pseudomonadati</taxon>
        <taxon>Pseudomonadota</taxon>
        <taxon>Gammaproteobacteria</taxon>
        <taxon>Enterobacterales</taxon>
        <taxon>Enterobacteriaceae</taxon>
        <taxon>Atlantibacter</taxon>
    </lineage>
</organism>
<reference evidence="2 3" key="1">
    <citation type="submission" date="2018-10" db="EMBL/GenBank/DDBJ databases">
        <title>Transmission dynamics of multidrug resistant bacteria on intensive care unit surfaces.</title>
        <authorList>
            <person name="D'Souza A.W."/>
            <person name="Potter R.F."/>
            <person name="Wallace M."/>
            <person name="Shupe A."/>
            <person name="Patel S."/>
            <person name="Sun S."/>
            <person name="Gul D."/>
            <person name="Kwon J.H."/>
            <person name="Andleeb S."/>
            <person name="Burnham C.-A.D."/>
            <person name="Dantas G."/>
        </authorList>
    </citation>
    <scope>NUCLEOTIDE SEQUENCE [LARGE SCALE GENOMIC DNA]</scope>
    <source>
        <strain evidence="2 3">AS_373</strain>
    </source>
</reference>
<evidence type="ECO:0000313" key="3">
    <source>
        <dbReference type="Proteomes" id="UP000275331"/>
    </source>
</evidence>
<accession>A0A3R9EZ22</accession>
<name>A0A3R9EZ22_9ENTR</name>
<keyword evidence="2" id="KW-0132">Cell division</keyword>
<gene>
    <name evidence="2" type="ORF">EGT71_14700</name>
</gene>
<dbReference type="RefSeq" id="WP_125295508.1">
    <property type="nucleotide sequence ID" value="NZ_RHWZ01000020.1"/>
</dbReference>
<dbReference type="EMBL" id="RHXB01000009">
    <property type="protein sequence ID" value="RSE24914.1"/>
    <property type="molecule type" value="Genomic_DNA"/>
</dbReference>
<dbReference type="AlphaFoldDB" id="A0A3R9EZ22"/>
<protein>
    <submittedName>
        <fullName evidence="2">Host cell division inhibitory peptide Kil</fullName>
    </submittedName>
</protein>
<comment type="caution">
    <text evidence="2">The sequence shown here is derived from an EMBL/GenBank/DDBJ whole genome shotgun (WGS) entry which is preliminary data.</text>
</comment>
<proteinExistence type="predicted"/>
<sequence length="58" mass="6597">MTINHQLLRMAQQKARDAIAQRNGTKWMEANEEMKKAAGMPWYRGNSNHRGGKNGQAI</sequence>
<dbReference type="Proteomes" id="UP000275331">
    <property type="component" value="Unassembled WGS sequence"/>
</dbReference>
<evidence type="ECO:0000313" key="2">
    <source>
        <dbReference type="EMBL" id="RSE24914.1"/>
    </source>
</evidence>